<comment type="similarity">
    <text evidence="1 9">Belongs to the class-I aminoacyl-tRNA synthetase family.</text>
</comment>
<dbReference type="GO" id="GO:0006429">
    <property type="term" value="P:leucyl-tRNA aminoacylation"/>
    <property type="evidence" value="ECO:0007669"/>
    <property type="project" value="UniProtKB-UniRule"/>
</dbReference>
<feature type="domain" description="Aminoacyl-tRNA synthetase class Ia" evidence="10">
    <location>
        <begin position="12"/>
        <end position="143"/>
    </location>
</feature>
<feature type="binding site" evidence="9">
    <location>
        <position position="662"/>
    </location>
    <ligand>
        <name>ATP</name>
        <dbReference type="ChEBI" id="CHEBI:30616"/>
    </ligand>
</feature>
<dbReference type="AlphaFoldDB" id="A0A2S9YAV7"/>
<evidence type="ECO:0000256" key="4">
    <source>
        <dbReference type="ARBA" id="ARBA00022741"/>
    </source>
</evidence>
<dbReference type="Gene3D" id="1.10.730.10">
    <property type="entry name" value="Isoleucyl-tRNA Synthetase, Domain 1"/>
    <property type="match status" value="2"/>
</dbReference>
<dbReference type="InterPro" id="IPR009080">
    <property type="entry name" value="tRNAsynth_Ia_anticodon-bd"/>
</dbReference>
<dbReference type="GO" id="GO:0005524">
    <property type="term" value="F:ATP binding"/>
    <property type="evidence" value="ECO:0007669"/>
    <property type="project" value="UniProtKB-UniRule"/>
</dbReference>
<evidence type="ECO:0000313" key="13">
    <source>
        <dbReference type="EMBL" id="PRQ02136.1"/>
    </source>
</evidence>
<evidence type="ECO:0000259" key="12">
    <source>
        <dbReference type="Pfam" id="PF13603"/>
    </source>
</evidence>
<dbReference type="PRINTS" id="PR00985">
    <property type="entry name" value="TRNASYNTHLEU"/>
</dbReference>
<evidence type="ECO:0000256" key="9">
    <source>
        <dbReference type="HAMAP-Rule" id="MF_00049"/>
    </source>
</evidence>
<gene>
    <name evidence="9 13" type="primary">leuS</name>
    <name evidence="13" type="ORF">ENSA5_25950</name>
</gene>
<dbReference type="SUPFAM" id="SSF47323">
    <property type="entry name" value="Anticodon-binding domain of a subclass of class I aminoacyl-tRNA synthetases"/>
    <property type="match status" value="1"/>
</dbReference>
<protein>
    <recommendedName>
        <fullName evidence="9">Leucine--tRNA ligase</fullName>
        <ecNumber evidence="9">6.1.1.4</ecNumber>
    </recommendedName>
    <alternativeName>
        <fullName evidence="9">Leucyl-tRNA synthetase</fullName>
        <shortName evidence="9">LeuRS</shortName>
    </alternativeName>
</protein>
<proteinExistence type="inferred from homology"/>
<keyword evidence="7 9" id="KW-0030">Aminoacyl-tRNA synthetase</keyword>
<dbReference type="FunFam" id="1.10.730.10:FF:000011">
    <property type="entry name" value="Leucine--tRNA ligase chloroplastic/mitochondrial"/>
    <property type="match status" value="1"/>
</dbReference>
<dbReference type="Proteomes" id="UP000237968">
    <property type="component" value="Unassembled WGS sequence"/>
</dbReference>
<dbReference type="Gene3D" id="3.40.50.620">
    <property type="entry name" value="HUPs"/>
    <property type="match status" value="3"/>
</dbReference>
<feature type="domain" description="Aminoacyl-tRNA synthetase class Ia" evidence="10">
    <location>
        <begin position="658"/>
        <end position="685"/>
    </location>
</feature>
<feature type="domain" description="Leucyl-tRNA synthetase editing" evidence="12">
    <location>
        <begin position="253"/>
        <end position="443"/>
    </location>
</feature>
<dbReference type="InterPro" id="IPR014729">
    <property type="entry name" value="Rossmann-like_a/b/a_fold"/>
</dbReference>
<keyword evidence="14" id="KW-1185">Reference proteome</keyword>
<dbReference type="InterPro" id="IPR009008">
    <property type="entry name" value="Val/Leu/Ile-tRNA-synth_edit"/>
</dbReference>
<dbReference type="SUPFAM" id="SSF52374">
    <property type="entry name" value="Nucleotidylyl transferase"/>
    <property type="match status" value="1"/>
</dbReference>
<organism evidence="13 14">
    <name type="scientific">Enhygromyxa salina</name>
    <dbReference type="NCBI Taxonomy" id="215803"/>
    <lineage>
        <taxon>Bacteria</taxon>
        <taxon>Pseudomonadati</taxon>
        <taxon>Myxococcota</taxon>
        <taxon>Polyangia</taxon>
        <taxon>Nannocystales</taxon>
        <taxon>Nannocystaceae</taxon>
        <taxon>Enhygromyxa</taxon>
    </lineage>
</organism>
<dbReference type="Pfam" id="PF08264">
    <property type="entry name" value="Anticodon_1"/>
    <property type="match status" value="1"/>
</dbReference>
<dbReference type="RefSeq" id="WP_106391994.1">
    <property type="nucleotide sequence ID" value="NZ_PVNK01000127.1"/>
</dbReference>
<dbReference type="InterPro" id="IPR002302">
    <property type="entry name" value="Leu-tRNA-ligase"/>
</dbReference>
<keyword evidence="4 9" id="KW-0547">Nucleotide-binding</keyword>
<dbReference type="SUPFAM" id="SSF50677">
    <property type="entry name" value="ValRS/IleRS/LeuRS editing domain"/>
    <property type="match status" value="1"/>
</dbReference>
<evidence type="ECO:0000256" key="7">
    <source>
        <dbReference type="ARBA" id="ARBA00023146"/>
    </source>
</evidence>
<evidence type="ECO:0000259" key="10">
    <source>
        <dbReference type="Pfam" id="PF00133"/>
    </source>
</evidence>
<evidence type="ECO:0000313" key="14">
    <source>
        <dbReference type="Proteomes" id="UP000237968"/>
    </source>
</evidence>
<dbReference type="InterPro" id="IPR025709">
    <property type="entry name" value="Leu_tRNA-synth_edit"/>
</dbReference>
<keyword evidence="2 9" id="KW-0963">Cytoplasm</keyword>
<dbReference type="FunFam" id="3.40.50.620:FF:000056">
    <property type="entry name" value="Leucine--tRNA ligase"/>
    <property type="match status" value="1"/>
</dbReference>
<dbReference type="OrthoDB" id="9810365at2"/>
<dbReference type="GO" id="GO:0002161">
    <property type="term" value="F:aminoacyl-tRNA deacylase activity"/>
    <property type="evidence" value="ECO:0007669"/>
    <property type="project" value="InterPro"/>
</dbReference>
<comment type="caution">
    <text evidence="9">Lacks conserved residue(s) required for the propagation of feature annotation.</text>
</comment>
<sequence>MPYDHAKIEPRWQAFWAEHETFKAEVDLAKPKYYVLDMFPYPSGSGLHVGHPEGYTATDIVARYKRMRGFNVLHPMGWDSFGLPAERYAMKTGTHPRERTYECIDNFKRQLAMLGFSYDWSREIATTDPEYYKWTQWIFLQIWGSWYDEEQGRARPIRELPIPAEVEAEGDGAVRAYRDAHRLAYLHEAPVNWCPDLRVVLANEEVAEQVEAGHEVIRVPMRQWMLKITKYAQRLIDDLDDLDWPTSVLEMQRHWIGRSEGAEVVFELANHDEQLRVFTTRPDTLFGATYMVLAPEHPLVGQITVDAQREAVNAYVEATAHRTERDRQAAAAEGQKTGVFTGAHAINPVNDQPIPIWIADYVLMGYGTGAIMAVPGHDVRDHAFATTMGLPIVQVVAPGPEANDGAAVNVEEAAYSELGVAINSGLIDGLASDDAKAKITAWLAEQGKGEARVNYKLRDWLFSRQRYWGEPFPLVHKPLPDGGAEVASVGVDALPVELPEVDDFNPSDSGEPPLAKATAWVELPDGSRRETNTMPQWAGSCWYYLRFCDPRNADAPWSSEAENYWMPVDLYIGGAEHAVLHLLYARFWHKVLFDLGHVSTREPFQKLINQGMVLGATYVPETQAEGPKRIFVADDIEEIGEGQYVHKDTREPLTIQWDKMSKSRGNVVNPDDVIAQYGADTMRLYEMFMGPLEASAPWQPEGVNGCARFLARAYRLLFDSPKDGDDRPRELAAGEGSERQRRLLHRTIAEVSERIERMSFNTAISSLMVFVRDIEKDDERIGRDAAARFSQLLAPFAPHLAEELWRALGHSESLTYEPWPEADPALLVEDTWTLVVQVNGKKRGELEIPSSLDPKQAKDAIVEQAMASEAVARFVGDKTPKRVIYVPGRLVNVVV</sequence>
<feature type="domain" description="Methionyl/Valyl/Leucyl/Isoleucyl-tRNA synthetase anticodon-binding" evidence="11">
    <location>
        <begin position="743"/>
        <end position="853"/>
    </location>
</feature>
<dbReference type="Pfam" id="PF00133">
    <property type="entry name" value="tRNA-synt_1"/>
    <property type="match status" value="2"/>
</dbReference>
<accession>A0A2S9YAV7</accession>
<name>A0A2S9YAV7_9BACT</name>
<dbReference type="FunFam" id="3.40.50.620:FF:000060">
    <property type="entry name" value="Leucine--tRNA ligase"/>
    <property type="match status" value="1"/>
</dbReference>
<dbReference type="InterPro" id="IPR013155">
    <property type="entry name" value="M/V/L/I-tRNA-synth_anticd-bd"/>
</dbReference>
<dbReference type="PANTHER" id="PTHR43740:SF2">
    <property type="entry name" value="LEUCINE--TRNA LIGASE, MITOCHONDRIAL"/>
    <property type="match status" value="1"/>
</dbReference>
<comment type="caution">
    <text evidence="13">The sequence shown here is derived from an EMBL/GenBank/DDBJ whole genome shotgun (WGS) entry which is preliminary data.</text>
</comment>
<dbReference type="EC" id="6.1.1.4" evidence="9"/>
<feature type="short sequence motif" description="'KMSKS' region" evidence="9">
    <location>
        <begin position="659"/>
        <end position="663"/>
    </location>
</feature>
<evidence type="ECO:0000256" key="2">
    <source>
        <dbReference type="ARBA" id="ARBA00022490"/>
    </source>
</evidence>
<comment type="subcellular location">
    <subcellularLocation>
        <location evidence="9">Cytoplasm</location>
    </subcellularLocation>
</comment>
<evidence type="ECO:0000256" key="6">
    <source>
        <dbReference type="ARBA" id="ARBA00022917"/>
    </source>
</evidence>
<keyword evidence="3 9" id="KW-0436">Ligase</keyword>
<evidence type="ECO:0000256" key="5">
    <source>
        <dbReference type="ARBA" id="ARBA00022840"/>
    </source>
</evidence>
<dbReference type="Pfam" id="PF13603">
    <property type="entry name" value="tRNA-synt_1_2"/>
    <property type="match status" value="1"/>
</dbReference>
<dbReference type="PANTHER" id="PTHR43740">
    <property type="entry name" value="LEUCYL-TRNA SYNTHETASE"/>
    <property type="match status" value="1"/>
</dbReference>
<evidence type="ECO:0000256" key="3">
    <source>
        <dbReference type="ARBA" id="ARBA00022598"/>
    </source>
</evidence>
<dbReference type="CDD" id="cd07958">
    <property type="entry name" value="Anticodon_Ia_Leu_BEm"/>
    <property type="match status" value="1"/>
</dbReference>
<dbReference type="HAMAP" id="MF_00049_B">
    <property type="entry name" value="Leu_tRNA_synth_B"/>
    <property type="match status" value="1"/>
</dbReference>
<dbReference type="GO" id="GO:0004823">
    <property type="term" value="F:leucine-tRNA ligase activity"/>
    <property type="evidence" value="ECO:0007669"/>
    <property type="project" value="UniProtKB-UniRule"/>
</dbReference>
<dbReference type="EMBL" id="PVNK01000127">
    <property type="protein sequence ID" value="PRQ02136.1"/>
    <property type="molecule type" value="Genomic_DNA"/>
</dbReference>
<keyword evidence="6 9" id="KW-0648">Protein biosynthesis</keyword>
<reference evidence="13 14" key="1">
    <citation type="submission" date="2018-03" db="EMBL/GenBank/DDBJ databases">
        <title>Draft Genome Sequences of the Obligatory Marine Myxobacteria Enhygromyxa salina SWB005.</title>
        <authorList>
            <person name="Poehlein A."/>
            <person name="Moghaddam J.A."/>
            <person name="Harms H."/>
            <person name="Alanjari M."/>
            <person name="Koenig G.M."/>
            <person name="Daniel R."/>
            <person name="Schaeberle T.F."/>
        </authorList>
    </citation>
    <scope>NUCLEOTIDE SEQUENCE [LARGE SCALE GENOMIC DNA]</scope>
    <source>
        <strain evidence="13 14">SWB005</strain>
    </source>
</reference>
<evidence type="ECO:0000259" key="11">
    <source>
        <dbReference type="Pfam" id="PF08264"/>
    </source>
</evidence>
<dbReference type="NCBIfam" id="TIGR00396">
    <property type="entry name" value="leuS_bact"/>
    <property type="match status" value="1"/>
</dbReference>
<evidence type="ECO:0000256" key="8">
    <source>
        <dbReference type="ARBA" id="ARBA00047469"/>
    </source>
</evidence>
<evidence type="ECO:0000256" key="1">
    <source>
        <dbReference type="ARBA" id="ARBA00005594"/>
    </source>
</evidence>
<dbReference type="InterPro" id="IPR002300">
    <property type="entry name" value="aa-tRNA-synth_Ia"/>
</dbReference>
<dbReference type="GO" id="GO:0005829">
    <property type="term" value="C:cytosol"/>
    <property type="evidence" value="ECO:0007669"/>
    <property type="project" value="TreeGrafter"/>
</dbReference>
<comment type="catalytic activity">
    <reaction evidence="8 9">
        <text>tRNA(Leu) + L-leucine + ATP = L-leucyl-tRNA(Leu) + AMP + diphosphate</text>
        <dbReference type="Rhea" id="RHEA:11688"/>
        <dbReference type="Rhea" id="RHEA-COMP:9613"/>
        <dbReference type="Rhea" id="RHEA-COMP:9622"/>
        <dbReference type="ChEBI" id="CHEBI:30616"/>
        <dbReference type="ChEBI" id="CHEBI:33019"/>
        <dbReference type="ChEBI" id="CHEBI:57427"/>
        <dbReference type="ChEBI" id="CHEBI:78442"/>
        <dbReference type="ChEBI" id="CHEBI:78494"/>
        <dbReference type="ChEBI" id="CHEBI:456215"/>
        <dbReference type="EC" id="6.1.1.4"/>
    </reaction>
</comment>
<keyword evidence="5 9" id="KW-0067">ATP-binding</keyword>